<feature type="binding site" evidence="7">
    <location>
        <position position="339"/>
    </location>
    <ligand>
        <name>[4Fe-4S] cluster</name>
        <dbReference type="ChEBI" id="CHEBI:49883"/>
    </ligand>
</feature>
<comment type="function">
    <text evidence="7">Regulatory subunit of DNA primase, an RNA polymerase that catalyzes the synthesis of short RNA molecules used as primers for DNA polymerase during DNA replication. Stabilizes and modulates the activity of the small subunit, increasing the rate of DNA synthesis, and conferring RNA synthesis capability. The DNA polymerase activity may enable DNA primase to also catalyze primer extension after primer synthesis. May also play a role in DNA repair.</text>
</comment>
<comment type="cofactor">
    <cofactor evidence="7">
        <name>[4Fe-4S] cluster</name>
        <dbReference type="ChEBI" id="CHEBI:49883"/>
    </cofactor>
    <text evidence="7">Binds 1 [4Fe-4S] cluster.</text>
</comment>
<keyword evidence="1 7" id="KW-0004">4Fe-4S</keyword>
<name>A0A1I6FZI6_9EURY</name>
<dbReference type="SUPFAM" id="SSF140914">
    <property type="entry name" value="PriB N-terminal domain-like"/>
    <property type="match status" value="1"/>
</dbReference>
<keyword evidence="5 7" id="KW-0408">Iron</keyword>
<keyword evidence="3 7" id="KW-0235">DNA replication</keyword>
<dbReference type="Pfam" id="PF04104">
    <property type="entry name" value="DNA_primase_lrg"/>
    <property type="match status" value="1"/>
</dbReference>
<comment type="similarity">
    <text evidence="7">Belongs to the eukaryotic-type primase large subunit family.</text>
</comment>
<feature type="binding site" evidence="7">
    <location>
        <position position="260"/>
    </location>
    <ligand>
        <name>[4Fe-4S] cluster</name>
        <dbReference type="ChEBI" id="CHEBI:49883"/>
    </ligand>
</feature>
<feature type="domain" description="DNA primase large subunit C-terminal" evidence="8">
    <location>
        <begin position="252"/>
        <end position="368"/>
    </location>
</feature>
<evidence type="ECO:0000313" key="9">
    <source>
        <dbReference type="EMBL" id="SFR35365.1"/>
    </source>
</evidence>
<dbReference type="InterPro" id="IPR023642">
    <property type="entry name" value="DNA_primase_lsu_PriL"/>
</dbReference>
<comment type="subunit">
    <text evidence="7">Heterodimer of a small subunit (PriS) and a large subunit (PriL).</text>
</comment>
<dbReference type="CDD" id="cd06560">
    <property type="entry name" value="PriL"/>
    <property type="match status" value="1"/>
</dbReference>
<feature type="binding site" evidence="7">
    <location>
        <position position="346"/>
    </location>
    <ligand>
        <name>[4Fe-4S] cluster</name>
        <dbReference type="ChEBI" id="CHEBI:49883"/>
    </ligand>
</feature>
<evidence type="ECO:0000256" key="6">
    <source>
        <dbReference type="ARBA" id="ARBA00023014"/>
    </source>
</evidence>
<dbReference type="GO" id="GO:1990077">
    <property type="term" value="C:primosome complex"/>
    <property type="evidence" value="ECO:0007669"/>
    <property type="project" value="UniProtKB-KW"/>
</dbReference>
<dbReference type="STRING" id="553469.SAMN04487947_0307"/>
<evidence type="ECO:0000256" key="7">
    <source>
        <dbReference type="HAMAP-Rule" id="MF_00701"/>
    </source>
</evidence>
<feature type="binding site" evidence="7">
    <location>
        <position position="330"/>
    </location>
    <ligand>
        <name>[4Fe-4S] cluster</name>
        <dbReference type="ChEBI" id="CHEBI:49883"/>
    </ligand>
</feature>
<dbReference type="Pfam" id="PF26466">
    <property type="entry name" value="DNA_primase_lrg_N"/>
    <property type="match status" value="1"/>
</dbReference>
<evidence type="ECO:0000259" key="8">
    <source>
        <dbReference type="Pfam" id="PF04104"/>
    </source>
</evidence>
<dbReference type="AlphaFoldDB" id="A0A1I6FZI6"/>
<dbReference type="Proteomes" id="UP000198531">
    <property type="component" value="Unassembled WGS sequence"/>
</dbReference>
<organism evidence="9 10">
    <name type="scientific">Halogeometricum rufum</name>
    <dbReference type="NCBI Taxonomy" id="553469"/>
    <lineage>
        <taxon>Archaea</taxon>
        <taxon>Methanobacteriati</taxon>
        <taxon>Methanobacteriota</taxon>
        <taxon>Stenosarchaea group</taxon>
        <taxon>Halobacteria</taxon>
        <taxon>Halobacteriales</taxon>
        <taxon>Haloferacaceae</taxon>
        <taxon>Halogeometricum</taxon>
    </lineage>
</organism>
<accession>A0A1I6FZI6</accession>
<reference evidence="10" key="1">
    <citation type="submission" date="2016-10" db="EMBL/GenBank/DDBJ databases">
        <authorList>
            <person name="Varghese N."/>
            <person name="Submissions S."/>
        </authorList>
    </citation>
    <scope>NUCLEOTIDE SEQUENCE [LARGE SCALE GENOMIC DNA]</scope>
    <source>
        <strain evidence="10">CGMCC 1.7736</strain>
    </source>
</reference>
<dbReference type="GO" id="GO:0003899">
    <property type="term" value="F:DNA-directed RNA polymerase activity"/>
    <property type="evidence" value="ECO:0007669"/>
    <property type="project" value="InterPro"/>
</dbReference>
<evidence type="ECO:0000256" key="1">
    <source>
        <dbReference type="ARBA" id="ARBA00022485"/>
    </source>
</evidence>
<gene>
    <name evidence="7" type="primary">priL</name>
    <name evidence="9" type="ORF">SAMN04487947_0307</name>
</gene>
<protein>
    <recommendedName>
        <fullName evidence="7">DNA primase large subunit PriL</fullName>
    </recommendedName>
</protein>
<evidence type="ECO:0000313" key="10">
    <source>
        <dbReference type="Proteomes" id="UP000198531"/>
    </source>
</evidence>
<dbReference type="GO" id="GO:0046872">
    <property type="term" value="F:metal ion binding"/>
    <property type="evidence" value="ECO:0007669"/>
    <property type="project" value="UniProtKB-KW"/>
</dbReference>
<proteinExistence type="inferred from homology"/>
<evidence type="ECO:0000256" key="3">
    <source>
        <dbReference type="ARBA" id="ARBA00022705"/>
    </source>
</evidence>
<sequence length="383" mass="42006">MRPMDPHFARYPFFDGARAAVGEADISPAALVVEDAPAVERGLERVERALMEGTVAAEEPRRWSDREELLSYPIARILVSLVDTPAAVDKYAAAEAATAHDRFRADFRSDDDGLQSTAARSVSLDDVLREFDLSGAVRPERPDDGRRRGSRDPTHYWVAVGAYLTLSTADWGERWRLVNRELATGEVRVTADELHRLLEEAVHRRVADGLPFEVRGSAAGEEIADALDDEVASLRDLLNDHDVTGRMEVEAVVPGLFPPCMKALVQRARGGESLPSHSEFSVVAFLVALGMDATEVATLLDAEDETAERIATRVEYLADADGAQFAPPSCASMQSYGDCVNRDERCETISHPLSYYTSAVRDAGDVRDWRETAAEGTSADDRT</sequence>
<dbReference type="GO" id="GO:0051539">
    <property type="term" value="F:4 iron, 4 sulfur cluster binding"/>
    <property type="evidence" value="ECO:0007669"/>
    <property type="project" value="UniProtKB-UniRule"/>
</dbReference>
<evidence type="ECO:0000256" key="5">
    <source>
        <dbReference type="ARBA" id="ARBA00023004"/>
    </source>
</evidence>
<dbReference type="EMBL" id="FOYT01000001">
    <property type="protein sequence ID" value="SFR35365.1"/>
    <property type="molecule type" value="Genomic_DNA"/>
</dbReference>
<keyword evidence="6 7" id="KW-0411">Iron-sulfur</keyword>
<evidence type="ECO:0000256" key="4">
    <source>
        <dbReference type="ARBA" id="ARBA00022723"/>
    </source>
</evidence>
<keyword evidence="10" id="KW-1185">Reference proteome</keyword>
<keyword evidence="2 7" id="KW-0639">Primosome</keyword>
<keyword evidence="4 7" id="KW-0479">Metal-binding</keyword>
<dbReference type="HAMAP" id="MF_00701">
    <property type="entry name" value="DNA_primase_lrg_arc"/>
    <property type="match status" value="1"/>
</dbReference>
<dbReference type="GO" id="GO:0006269">
    <property type="term" value="P:DNA replication, synthesis of primer"/>
    <property type="evidence" value="ECO:0007669"/>
    <property type="project" value="UniProtKB-UniRule"/>
</dbReference>
<evidence type="ECO:0000256" key="2">
    <source>
        <dbReference type="ARBA" id="ARBA00022515"/>
    </source>
</evidence>
<dbReference type="InterPro" id="IPR058560">
    <property type="entry name" value="DNA_primase_C"/>
</dbReference>